<gene>
    <name evidence="4" type="ORF">DFH08DRAFT_1044458</name>
</gene>
<accession>A0AAD6Z9F9</accession>
<dbReference type="PROSITE" id="PS50966">
    <property type="entry name" value="ZF_SWIM"/>
    <property type="match status" value="1"/>
</dbReference>
<evidence type="ECO:0000259" key="3">
    <source>
        <dbReference type="PROSITE" id="PS50966"/>
    </source>
</evidence>
<feature type="domain" description="SWIM-type" evidence="3">
    <location>
        <begin position="163"/>
        <end position="194"/>
    </location>
</feature>
<proteinExistence type="predicted"/>
<evidence type="ECO:0000313" key="4">
    <source>
        <dbReference type="EMBL" id="KAJ7312429.1"/>
    </source>
</evidence>
<reference evidence="4" key="1">
    <citation type="submission" date="2023-03" db="EMBL/GenBank/DDBJ databases">
        <title>Massive genome expansion in bonnet fungi (Mycena s.s.) driven by repeated elements and novel gene families across ecological guilds.</title>
        <authorList>
            <consortium name="Lawrence Berkeley National Laboratory"/>
            <person name="Harder C.B."/>
            <person name="Miyauchi S."/>
            <person name="Viragh M."/>
            <person name="Kuo A."/>
            <person name="Thoen E."/>
            <person name="Andreopoulos B."/>
            <person name="Lu D."/>
            <person name="Skrede I."/>
            <person name="Drula E."/>
            <person name="Henrissat B."/>
            <person name="Morin E."/>
            <person name="Kohler A."/>
            <person name="Barry K."/>
            <person name="LaButti K."/>
            <person name="Morin E."/>
            <person name="Salamov A."/>
            <person name="Lipzen A."/>
            <person name="Mereny Z."/>
            <person name="Hegedus B."/>
            <person name="Baldrian P."/>
            <person name="Stursova M."/>
            <person name="Weitz H."/>
            <person name="Taylor A."/>
            <person name="Grigoriev I.V."/>
            <person name="Nagy L.G."/>
            <person name="Martin F."/>
            <person name="Kauserud H."/>
        </authorList>
    </citation>
    <scope>NUCLEOTIDE SEQUENCE</scope>
    <source>
        <strain evidence="4">CBHHK002</strain>
    </source>
</reference>
<dbReference type="GO" id="GO:0008270">
    <property type="term" value="F:zinc ion binding"/>
    <property type="evidence" value="ECO:0007669"/>
    <property type="project" value="UniProtKB-KW"/>
</dbReference>
<feature type="non-terminal residue" evidence="4">
    <location>
        <position position="1"/>
    </location>
</feature>
<keyword evidence="1" id="KW-0862">Zinc</keyword>
<feature type="region of interest" description="Disordered" evidence="2">
    <location>
        <begin position="307"/>
        <end position="380"/>
    </location>
</feature>
<name>A0AAD6Z9F9_9AGAR</name>
<dbReference type="Proteomes" id="UP001218218">
    <property type="component" value="Unassembled WGS sequence"/>
</dbReference>
<evidence type="ECO:0000256" key="2">
    <source>
        <dbReference type="SAM" id="MobiDB-lite"/>
    </source>
</evidence>
<dbReference type="EMBL" id="JARIHO010000072">
    <property type="protein sequence ID" value="KAJ7312429.1"/>
    <property type="molecule type" value="Genomic_DNA"/>
</dbReference>
<dbReference type="InterPro" id="IPR007527">
    <property type="entry name" value="Znf_SWIM"/>
</dbReference>
<feature type="compositionally biased region" description="Polar residues" evidence="2">
    <location>
        <begin position="351"/>
        <end position="375"/>
    </location>
</feature>
<sequence>DNAELWSLLKKWIRIDNETDFKTAWARIQQIAPAGFTEYLKETWLKDNVVHMWSGVYRTRRDILTFCDTNMLVEAWHHVLKGKFFEGKRNRRLDHLLHTLIERVVPYYALKQHRQAMGFEGPDAELQKRMDIEKKSQVYELADIEHPGGEKFIVSSKSSNKVYEVDIDTYTCTCIDYPLISFCKHVCAVQRLFDTDPRDPNIPGTPEVPQSVQTPVLDLPASVAPMESSKSKREGILLAEKLELLAARLRKCRKKDQNFVSMQDLAAALDASLKDTDDSGVLPSSTYVAPNSGSGWRATAAAMMPGIKRKKGPAGDKAYGGGASSGGKAPKRRKEARTDTLPVNVPYATPISVQQASATHSFRTNSATTQDSSPNIHPHPQMVTPPHYYLHHAPYMSASQYYPPYFYPPSQM</sequence>
<organism evidence="4 5">
    <name type="scientific">Mycena albidolilacea</name>
    <dbReference type="NCBI Taxonomy" id="1033008"/>
    <lineage>
        <taxon>Eukaryota</taxon>
        <taxon>Fungi</taxon>
        <taxon>Dikarya</taxon>
        <taxon>Basidiomycota</taxon>
        <taxon>Agaricomycotina</taxon>
        <taxon>Agaricomycetes</taxon>
        <taxon>Agaricomycetidae</taxon>
        <taxon>Agaricales</taxon>
        <taxon>Marasmiineae</taxon>
        <taxon>Mycenaceae</taxon>
        <taxon>Mycena</taxon>
    </lineage>
</organism>
<keyword evidence="1" id="KW-0863">Zinc-finger</keyword>
<keyword evidence="5" id="KW-1185">Reference proteome</keyword>
<comment type="caution">
    <text evidence="4">The sequence shown here is derived from an EMBL/GenBank/DDBJ whole genome shotgun (WGS) entry which is preliminary data.</text>
</comment>
<dbReference type="AlphaFoldDB" id="A0AAD6Z9F9"/>
<evidence type="ECO:0000313" key="5">
    <source>
        <dbReference type="Proteomes" id="UP001218218"/>
    </source>
</evidence>
<keyword evidence="1" id="KW-0479">Metal-binding</keyword>
<evidence type="ECO:0000256" key="1">
    <source>
        <dbReference type="PROSITE-ProRule" id="PRU00325"/>
    </source>
</evidence>
<protein>
    <recommendedName>
        <fullName evidence="3">SWIM-type domain-containing protein</fullName>
    </recommendedName>
</protein>